<gene>
    <name evidence="1" type="ORF">LCGC14_2877350</name>
</gene>
<name>A0A0F8Y1C0_9ZZZZ</name>
<accession>A0A0F8Y1C0</accession>
<reference evidence="1" key="1">
    <citation type="journal article" date="2015" name="Nature">
        <title>Complex archaea that bridge the gap between prokaryotes and eukaryotes.</title>
        <authorList>
            <person name="Spang A."/>
            <person name="Saw J.H."/>
            <person name="Jorgensen S.L."/>
            <person name="Zaremba-Niedzwiedzka K."/>
            <person name="Martijn J."/>
            <person name="Lind A.E."/>
            <person name="van Eijk R."/>
            <person name="Schleper C."/>
            <person name="Guy L."/>
            <person name="Ettema T.J."/>
        </authorList>
    </citation>
    <scope>NUCLEOTIDE SEQUENCE</scope>
</reference>
<dbReference type="SUPFAM" id="SSF82185">
    <property type="entry name" value="Histone H3 K4-specific methyltransferase SET7/9 N-terminal domain"/>
    <property type="match status" value="1"/>
</dbReference>
<proteinExistence type="predicted"/>
<dbReference type="AlphaFoldDB" id="A0A0F8Y1C0"/>
<protein>
    <submittedName>
        <fullName evidence="1">Uncharacterized protein</fullName>
    </submittedName>
</protein>
<evidence type="ECO:0000313" key="1">
    <source>
        <dbReference type="EMBL" id="KKK75078.1"/>
    </source>
</evidence>
<sequence length="76" mass="9372">MDWESIKHIYYWVLIRGLEIKYLGGDKYKIIEYYSTGQKYWETEYKNGIQHGKSMSWHEDGQKWWESNYKNGIELK</sequence>
<dbReference type="Gene3D" id="2.20.110.10">
    <property type="entry name" value="Histone H3 K4-specific methyltransferase SET7/9 N-terminal domain"/>
    <property type="match status" value="1"/>
</dbReference>
<comment type="caution">
    <text evidence="1">The sequence shown here is derived from an EMBL/GenBank/DDBJ whole genome shotgun (WGS) entry which is preliminary data.</text>
</comment>
<dbReference type="EMBL" id="LAZR01056023">
    <property type="protein sequence ID" value="KKK75078.1"/>
    <property type="molecule type" value="Genomic_DNA"/>
</dbReference>
<organism evidence="1">
    <name type="scientific">marine sediment metagenome</name>
    <dbReference type="NCBI Taxonomy" id="412755"/>
    <lineage>
        <taxon>unclassified sequences</taxon>
        <taxon>metagenomes</taxon>
        <taxon>ecological metagenomes</taxon>
    </lineage>
</organism>